<comment type="caution">
    <text evidence="2">The sequence shown here is derived from an EMBL/GenBank/DDBJ whole genome shotgun (WGS) entry which is preliminary data.</text>
</comment>
<dbReference type="PROSITE" id="PS51704">
    <property type="entry name" value="GP_PDE"/>
    <property type="match status" value="1"/>
</dbReference>
<dbReference type="GO" id="GO:0008889">
    <property type="term" value="F:glycerophosphodiester phosphodiesterase activity"/>
    <property type="evidence" value="ECO:0007669"/>
    <property type="project" value="UniProtKB-EC"/>
</dbReference>
<dbReference type="Pfam" id="PF03009">
    <property type="entry name" value="GDPD"/>
    <property type="match status" value="1"/>
</dbReference>
<evidence type="ECO:0000313" key="3">
    <source>
        <dbReference type="Proteomes" id="UP000419743"/>
    </source>
</evidence>
<dbReference type="PANTHER" id="PTHR46211:SF14">
    <property type="entry name" value="GLYCEROPHOSPHODIESTER PHOSPHODIESTERASE"/>
    <property type="match status" value="1"/>
</dbReference>
<accession>A0A7M4DHV3</accession>
<dbReference type="InterPro" id="IPR017946">
    <property type="entry name" value="PLC-like_Pdiesterase_TIM-brl"/>
</dbReference>
<reference evidence="2 3" key="1">
    <citation type="submission" date="2019-11" db="EMBL/GenBank/DDBJ databases">
        <authorList>
            <person name="Criscuolo A."/>
        </authorList>
    </citation>
    <scope>NUCLEOTIDE SEQUENCE [LARGE SCALE GENOMIC DNA]</scope>
    <source>
        <strain evidence="2">CIP111667</strain>
    </source>
</reference>
<dbReference type="EMBL" id="CACRYJ010000024">
    <property type="protein sequence ID" value="VZO36500.1"/>
    <property type="molecule type" value="Genomic_DNA"/>
</dbReference>
<feature type="domain" description="GP-PDE" evidence="1">
    <location>
        <begin position="7"/>
        <end position="232"/>
    </location>
</feature>
<dbReference type="PANTHER" id="PTHR46211">
    <property type="entry name" value="GLYCEROPHOSPHORYL DIESTER PHOSPHODIESTERASE"/>
    <property type="match status" value="1"/>
</dbReference>
<dbReference type="Gene3D" id="3.20.20.190">
    <property type="entry name" value="Phosphatidylinositol (PI) phosphodiesterase"/>
    <property type="match status" value="1"/>
</dbReference>
<organism evidence="2 3">
    <name type="scientific">Occultella aeris</name>
    <dbReference type="NCBI Taxonomy" id="2761496"/>
    <lineage>
        <taxon>Bacteria</taxon>
        <taxon>Bacillati</taxon>
        <taxon>Actinomycetota</taxon>
        <taxon>Actinomycetes</taxon>
        <taxon>Micrococcales</taxon>
        <taxon>Ruaniaceae</taxon>
        <taxon>Occultella</taxon>
    </lineage>
</organism>
<protein>
    <submittedName>
        <fullName evidence="2">Glycerophosphoryl diester phosphodiesterase</fullName>
        <ecNumber evidence="2">3.1.4.46</ecNumber>
    </submittedName>
</protein>
<sequence length="242" mass="25187">MIAGPIPQIVGHRGACALAPENTLTSFARGVADGADQIELDVHLTADGHVVVHHDPTVDRTAVGSGRTTGAIAELTWAELQEVELAGGERIPTIQAALDAIDVPVLIEIKALEAAGPVAHLVAEGGYAEKSIFISFKPEALAEVLRVDPGYRTGLIATETTDVQRAALAELGCGNYSLRYSGLTRDEVAHWQARGVTVTGWPTLADADVAAGLAGGVDFMTADDPAWARRTAEAALAAQPTL</sequence>
<evidence type="ECO:0000313" key="2">
    <source>
        <dbReference type="EMBL" id="VZO36500.1"/>
    </source>
</evidence>
<dbReference type="AlphaFoldDB" id="A0A7M4DHV3"/>
<dbReference type="RefSeq" id="WP_156740522.1">
    <property type="nucleotide sequence ID" value="NZ_CACRYJ010000024.1"/>
</dbReference>
<dbReference type="InterPro" id="IPR030395">
    <property type="entry name" value="GP_PDE_dom"/>
</dbReference>
<dbReference type="SUPFAM" id="SSF51695">
    <property type="entry name" value="PLC-like phosphodiesterases"/>
    <property type="match status" value="1"/>
</dbReference>
<proteinExistence type="predicted"/>
<name>A0A7M4DHV3_9MICO</name>
<dbReference type="Proteomes" id="UP000419743">
    <property type="component" value="Unassembled WGS sequence"/>
</dbReference>
<evidence type="ECO:0000259" key="1">
    <source>
        <dbReference type="PROSITE" id="PS51704"/>
    </source>
</evidence>
<gene>
    <name evidence="2" type="primary">ugpQ_4</name>
    <name evidence="2" type="ORF">HALOF300_01704</name>
</gene>
<keyword evidence="3" id="KW-1185">Reference proteome</keyword>
<dbReference type="GO" id="GO:0006629">
    <property type="term" value="P:lipid metabolic process"/>
    <property type="evidence" value="ECO:0007669"/>
    <property type="project" value="InterPro"/>
</dbReference>
<keyword evidence="2" id="KW-0378">Hydrolase</keyword>
<dbReference type="EC" id="3.1.4.46" evidence="2"/>